<comment type="caution">
    <text evidence="1">The sequence shown here is derived from an EMBL/GenBank/DDBJ whole genome shotgun (WGS) entry which is preliminary data.</text>
</comment>
<organism evidence="1">
    <name type="scientific">mine drainage metagenome</name>
    <dbReference type="NCBI Taxonomy" id="410659"/>
    <lineage>
        <taxon>unclassified sequences</taxon>
        <taxon>metagenomes</taxon>
        <taxon>ecological metagenomes</taxon>
    </lineage>
</organism>
<sequence length="119" mass="13066">MLLATETPFIGRKKGAFAGVRNRVLLSQQQERMTQIAALIEAAVSKLGHDPIAVSDLIEISKKVTYMLGAMNDIMESGRSGEIHTTDFDDENLDAFLKNTSIIASIIESHLHRPKDGQS</sequence>
<protein>
    <submittedName>
        <fullName evidence="1">Uncharacterized protein</fullName>
    </submittedName>
</protein>
<accession>A0A1J5SC98</accession>
<reference evidence="1" key="1">
    <citation type="submission" date="2016-10" db="EMBL/GenBank/DDBJ databases">
        <title>Sequence of Gallionella enrichment culture.</title>
        <authorList>
            <person name="Poehlein A."/>
            <person name="Muehling M."/>
            <person name="Daniel R."/>
        </authorList>
    </citation>
    <scope>NUCLEOTIDE SEQUENCE</scope>
</reference>
<proteinExistence type="predicted"/>
<gene>
    <name evidence="1" type="ORF">GALL_117800</name>
</gene>
<dbReference type="EMBL" id="MLJW01000046">
    <property type="protein sequence ID" value="OIR05983.1"/>
    <property type="molecule type" value="Genomic_DNA"/>
</dbReference>
<name>A0A1J5SC98_9ZZZZ</name>
<evidence type="ECO:0000313" key="1">
    <source>
        <dbReference type="EMBL" id="OIR05983.1"/>
    </source>
</evidence>
<dbReference type="AlphaFoldDB" id="A0A1J5SC98"/>